<evidence type="ECO:0000256" key="1">
    <source>
        <dbReference type="ARBA" id="ARBA00022801"/>
    </source>
</evidence>
<keyword evidence="1 3" id="KW-0378">Hydrolase</keyword>
<gene>
    <name evidence="3" type="ORF">MMAGJ_59960</name>
</gene>
<organism evidence="3 4">
    <name type="scientific">Mycolicibacterium mageritense</name>
    <name type="common">Mycobacterium mageritense</name>
    <dbReference type="NCBI Taxonomy" id="53462"/>
    <lineage>
        <taxon>Bacteria</taxon>
        <taxon>Bacillati</taxon>
        <taxon>Actinomycetota</taxon>
        <taxon>Actinomycetes</taxon>
        <taxon>Mycobacteriales</taxon>
        <taxon>Mycobacteriaceae</taxon>
        <taxon>Mycolicibacterium</taxon>
    </lineage>
</organism>
<dbReference type="GO" id="GO:0016787">
    <property type="term" value="F:hydrolase activity"/>
    <property type="evidence" value="ECO:0007669"/>
    <property type="project" value="UniProtKB-KW"/>
</dbReference>
<dbReference type="Gene3D" id="3.40.50.1820">
    <property type="entry name" value="alpha/beta hydrolase"/>
    <property type="match status" value="1"/>
</dbReference>
<keyword evidence="4" id="KW-1185">Reference proteome</keyword>
<dbReference type="InterPro" id="IPR000073">
    <property type="entry name" value="AB_hydrolase_1"/>
</dbReference>
<dbReference type="Proteomes" id="UP000465622">
    <property type="component" value="Chromosome"/>
</dbReference>
<evidence type="ECO:0000259" key="2">
    <source>
        <dbReference type="Pfam" id="PF00561"/>
    </source>
</evidence>
<sequence length="302" mass="33718">MTKTVRTEYLDIAYEEAGETGGPVVVLVHGWPDDAGCWRDVIPALESRYRLVVPHLRGHGETRFRSAETMRSGQTAALSDDLVRFVEALELGPVVVAGHDWGARAGYGAAALRPDVVRALIAMSAGYASSGPTAPLAYDLAEAYWYEWFVATDRGRRAFDEDRREICRYLWRKWSPGWEFTETEFARTARAWDNADWPLITAHAYLQRWGEQPGAPEYQQLEERLATHPPIRVPTLVLHGLDDMDNLCRTTENQARYFEAGYRRELLAGVGHFVPREAPGTTAAAIEKFVAGLSTGPPTPSV</sequence>
<dbReference type="InterPro" id="IPR029058">
    <property type="entry name" value="AB_hydrolase_fold"/>
</dbReference>
<accession>A0ABM7I1F7</accession>
<reference evidence="3 4" key="1">
    <citation type="journal article" date="2019" name="Emerg. Microbes Infect.">
        <title>Comprehensive subspecies identification of 175 nontuberculous mycobacteria species based on 7547 genomic profiles.</title>
        <authorList>
            <person name="Matsumoto Y."/>
            <person name="Kinjo T."/>
            <person name="Motooka D."/>
            <person name="Nabeya D."/>
            <person name="Jung N."/>
            <person name="Uechi K."/>
            <person name="Horii T."/>
            <person name="Iida T."/>
            <person name="Fujita J."/>
            <person name="Nakamura S."/>
        </authorList>
    </citation>
    <scope>NUCLEOTIDE SEQUENCE [LARGE SCALE GENOMIC DNA]</scope>
    <source>
        <strain evidence="3 4">JCM 12375</strain>
    </source>
</reference>
<name>A0ABM7I1F7_MYCME</name>
<proteinExistence type="predicted"/>
<feature type="domain" description="AB hydrolase-1" evidence="2">
    <location>
        <begin position="23"/>
        <end position="274"/>
    </location>
</feature>
<dbReference type="EMBL" id="AP022567">
    <property type="protein sequence ID" value="BBX36714.1"/>
    <property type="molecule type" value="Genomic_DNA"/>
</dbReference>
<protein>
    <submittedName>
        <fullName evidence="3">Alpha/beta hydrolase</fullName>
    </submittedName>
</protein>
<evidence type="ECO:0000313" key="3">
    <source>
        <dbReference type="EMBL" id="BBX36714.1"/>
    </source>
</evidence>
<evidence type="ECO:0000313" key="4">
    <source>
        <dbReference type="Proteomes" id="UP000465622"/>
    </source>
</evidence>
<dbReference type="SUPFAM" id="SSF53474">
    <property type="entry name" value="alpha/beta-Hydrolases"/>
    <property type="match status" value="1"/>
</dbReference>
<dbReference type="PRINTS" id="PR00412">
    <property type="entry name" value="EPOXHYDRLASE"/>
</dbReference>
<dbReference type="InterPro" id="IPR000639">
    <property type="entry name" value="Epox_hydrolase-like"/>
</dbReference>
<dbReference type="PANTHER" id="PTHR43329">
    <property type="entry name" value="EPOXIDE HYDROLASE"/>
    <property type="match status" value="1"/>
</dbReference>
<dbReference type="Pfam" id="PF00561">
    <property type="entry name" value="Abhydrolase_1"/>
    <property type="match status" value="1"/>
</dbReference>
<dbReference type="RefSeq" id="WP_036441283.1">
    <property type="nucleotide sequence ID" value="NZ_AP022567.1"/>
</dbReference>